<dbReference type="AlphaFoldDB" id="A0A830HUQ6"/>
<evidence type="ECO:0008006" key="9">
    <source>
        <dbReference type="Google" id="ProtNLM"/>
    </source>
</evidence>
<dbReference type="PROSITE" id="PS00086">
    <property type="entry name" value="CYTOCHROME_P450"/>
    <property type="match status" value="1"/>
</dbReference>
<evidence type="ECO:0000256" key="4">
    <source>
        <dbReference type="ARBA" id="ARBA00023004"/>
    </source>
</evidence>
<dbReference type="SUPFAM" id="SSF48264">
    <property type="entry name" value="Cytochrome P450"/>
    <property type="match status" value="1"/>
</dbReference>
<dbReference type="InterPro" id="IPR001128">
    <property type="entry name" value="Cyt_P450"/>
</dbReference>
<keyword evidence="5 6" id="KW-0349">Heme</keyword>
<reference evidence="7" key="1">
    <citation type="submission" date="2020-10" db="EMBL/GenBank/DDBJ databases">
        <title>Unveiling of a novel bifunctional photoreceptor, Dualchrome1, isolated from a cosmopolitan green alga.</title>
        <authorList>
            <person name="Suzuki S."/>
            <person name="Kawachi M."/>
        </authorList>
    </citation>
    <scope>NUCLEOTIDE SEQUENCE</scope>
    <source>
        <strain evidence="7">NIES 2893</strain>
    </source>
</reference>
<dbReference type="InterPro" id="IPR036396">
    <property type="entry name" value="Cyt_P450_sf"/>
</dbReference>
<dbReference type="InterPro" id="IPR002403">
    <property type="entry name" value="Cyt_P450_E_grp-IV"/>
</dbReference>
<evidence type="ECO:0000313" key="7">
    <source>
        <dbReference type="EMBL" id="GHP09490.1"/>
    </source>
</evidence>
<keyword evidence="8" id="KW-1185">Reference proteome</keyword>
<dbReference type="PRINTS" id="PR00465">
    <property type="entry name" value="EP450IV"/>
</dbReference>
<dbReference type="PRINTS" id="PR00385">
    <property type="entry name" value="P450"/>
</dbReference>
<proteinExistence type="inferred from homology"/>
<dbReference type="EMBL" id="BNJQ01000025">
    <property type="protein sequence ID" value="GHP09490.1"/>
    <property type="molecule type" value="Genomic_DNA"/>
</dbReference>
<dbReference type="GO" id="GO:0005506">
    <property type="term" value="F:iron ion binding"/>
    <property type="evidence" value="ECO:0007669"/>
    <property type="project" value="InterPro"/>
</dbReference>
<evidence type="ECO:0000256" key="2">
    <source>
        <dbReference type="ARBA" id="ARBA00010617"/>
    </source>
</evidence>
<dbReference type="Proteomes" id="UP000660262">
    <property type="component" value="Unassembled WGS sequence"/>
</dbReference>
<keyword evidence="6" id="KW-0560">Oxidoreductase</keyword>
<evidence type="ECO:0000256" key="6">
    <source>
        <dbReference type="RuleBase" id="RU000461"/>
    </source>
</evidence>
<protein>
    <recommendedName>
        <fullName evidence="9">Cytochrome P450</fullName>
    </recommendedName>
</protein>
<evidence type="ECO:0000256" key="3">
    <source>
        <dbReference type="ARBA" id="ARBA00022723"/>
    </source>
</evidence>
<accession>A0A830HUQ6</accession>
<keyword evidence="3 5" id="KW-0479">Metal-binding</keyword>
<dbReference type="Pfam" id="PF00067">
    <property type="entry name" value="p450"/>
    <property type="match status" value="1"/>
</dbReference>
<evidence type="ECO:0000256" key="5">
    <source>
        <dbReference type="PIRSR" id="PIRSR602403-1"/>
    </source>
</evidence>
<keyword evidence="6" id="KW-0503">Monooxygenase</keyword>
<dbReference type="InterPro" id="IPR017972">
    <property type="entry name" value="Cyt_P450_CS"/>
</dbReference>
<dbReference type="PANTHER" id="PTHR24305">
    <property type="entry name" value="CYTOCHROME P450"/>
    <property type="match status" value="1"/>
</dbReference>
<evidence type="ECO:0000313" key="8">
    <source>
        <dbReference type="Proteomes" id="UP000660262"/>
    </source>
</evidence>
<dbReference type="GO" id="GO:0004497">
    <property type="term" value="F:monooxygenase activity"/>
    <property type="evidence" value="ECO:0007669"/>
    <property type="project" value="UniProtKB-KW"/>
</dbReference>
<dbReference type="OrthoDB" id="1470350at2759"/>
<comment type="cofactor">
    <cofactor evidence="1 5">
        <name>heme</name>
        <dbReference type="ChEBI" id="CHEBI:30413"/>
    </cofactor>
</comment>
<dbReference type="PANTHER" id="PTHR24305:SF166">
    <property type="entry name" value="CYTOCHROME P450 12A4, MITOCHONDRIAL-RELATED"/>
    <property type="match status" value="1"/>
</dbReference>
<evidence type="ECO:0000256" key="1">
    <source>
        <dbReference type="ARBA" id="ARBA00001971"/>
    </source>
</evidence>
<dbReference type="Gene3D" id="1.10.630.10">
    <property type="entry name" value="Cytochrome P450"/>
    <property type="match status" value="1"/>
</dbReference>
<gene>
    <name evidence="7" type="ORF">PPROV_000822500</name>
</gene>
<dbReference type="GO" id="GO:0016705">
    <property type="term" value="F:oxidoreductase activity, acting on paired donors, with incorporation or reduction of molecular oxygen"/>
    <property type="evidence" value="ECO:0007669"/>
    <property type="project" value="InterPro"/>
</dbReference>
<feature type="binding site" description="axial binding residue" evidence="5">
    <location>
        <position position="468"/>
    </location>
    <ligand>
        <name>heme</name>
        <dbReference type="ChEBI" id="CHEBI:30413"/>
    </ligand>
    <ligandPart>
        <name>Fe</name>
        <dbReference type="ChEBI" id="CHEBI:18248"/>
    </ligandPart>
</feature>
<dbReference type="GO" id="GO:0020037">
    <property type="term" value="F:heme binding"/>
    <property type="evidence" value="ECO:0007669"/>
    <property type="project" value="InterPro"/>
</dbReference>
<organism evidence="7 8">
    <name type="scientific">Pycnococcus provasolii</name>
    <dbReference type="NCBI Taxonomy" id="41880"/>
    <lineage>
        <taxon>Eukaryota</taxon>
        <taxon>Viridiplantae</taxon>
        <taxon>Chlorophyta</taxon>
        <taxon>Pseudoscourfieldiophyceae</taxon>
        <taxon>Pseudoscourfieldiales</taxon>
        <taxon>Pycnococcaceae</taxon>
        <taxon>Pycnococcus</taxon>
    </lineage>
</organism>
<dbReference type="InterPro" id="IPR050121">
    <property type="entry name" value="Cytochrome_P450_monoxygenase"/>
</dbReference>
<comment type="caution">
    <text evidence="7">The sequence shown here is derived from an EMBL/GenBank/DDBJ whole genome shotgun (WGS) entry which is preliminary data.</text>
</comment>
<name>A0A830HUQ6_9CHLO</name>
<keyword evidence="4 5" id="KW-0408">Iron</keyword>
<sequence>MSSANTSQSSSSTSSSAVVTIVEPSVSDRLLVALAGSRPPGFPKGPATDAAPDMASAPLALLSRLAQTQQGGAGLALAGQLVVVIWSNDALKFVLSTDAHRFQKDGTAFFPNSILTGDGLLTSDGDAWKRQRRAAAPAFRDAAVRRYSRVMASNAERTFARDWASDQVVSLWSRCNALTLAIAGEVLFGEDFLVDDADALTTNLEVALDEFAARGARGFADPEWLPTPGNLRFRQAVAAVDEVVLSIIRNRRRRLQTQGEPEGDADLLTRLVAASGAETSDQQLRDEVTTMLVAGQETSAIALFWLLVDLALGSAANATSTSPLSRCTDEVDALAASKGGESFTLDDVSRLRYLEACVLESLRLHPPAYLIGRCATMDTTLPGLGDVPQGATVLPCAYLAHRTNQWDAVTSYEPRRWLPEGAPDAPCVLSAEPAHDAPLFISALKDGANGTLRGSPMYIPFGGGPRNCIGSAFAVCEVVVLAATLLRKCSMRWPGYTSDAPTDNLGRLRVDDSFPIAADAGLTLRPRTNPLVSLRIEASSPACAASGRYTGFANTRSVVHPALPSAAGADSPSAFSRIATDTLLSRDVSSPPSSSLADDDASSATLFASSSSFLVVALQAVPPVHAEVVQATVRAAN</sequence>
<comment type="similarity">
    <text evidence="2 6">Belongs to the cytochrome P450 family.</text>
</comment>